<dbReference type="RefSeq" id="XP_040727022.1">
    <property type="nucleotide sequence ID" value="XM_040866557.1"/>
</dbReference>
<name>A0A1Y2FNF4_PROLT</name>
<comment type="subcellular location">
    <subcellularLocation>
        <location evidence="1 7">Endoplasmic reticulum membrane</location>
        <topology evidence="1 7">Multi-pass membrane protein</topology>
    </subcellularLocation>
</comment>
<dbReference type="EMBL" id="MCFI01000004">
    <property type="protein sequence ID" value="ORY85540.1"/>
    <property type="molecule type" value="Genomic_DNA"/>
</dbReference>
<dbReference type="GO" id="GO:0006950">
    <property type="term" value="P:response to stress"/>
    <property type="evidence" value="ECO:0007669"/>
    <property type="project" value="UniProtKB-ARBA"/>
</dbReference>
<comment type="function">
    <text evidence="7">May be involved in the degradation of misfolded endoplasmic reticulum (ER) luminal proteins.</text>
</comment>
<evidence type="ECO:0000313" key="9">
    <source>
        <dbReference type="Proteomes" id="UP000193685"/>
    </source>
</evidence>
<dbReference type="GO" id="GO:0005789">
    <property type="term" value="C:endoplasmic reticulum membrane"/>
    <property type="evidence" value="ECO:0007669"/>
    <property type="project" value="UniProtKB-SubCell"/>
</dbReference>
<feature type="transmembrane region" description="Helical" evidence="7">
    <location>
        <begin position="20"/>
        <end position="43"/>
    </location>
</feature>
<dbReference type="InterPro" id="IPR007599">
    <property type="entry name" value="DER1"/>
</dbReference>
<feature type="transmembrane region" description="Helical" evidence="7">
    <location>
        <begin position="55"/>
        <end position="76"/>
    </location>
</feature>
<dbReference type="PANTHER" id="PTHR11009">
    <property type="entry name" value="DER1-LIKE PROTEIN, DERLIN"/>
    <property type="match status" value="1"/>
</dbReference>
<evidence type="ECO:0000256" key="2">
    <source>
        <dbReference type="ARBA" id="ARBA00008917"/>
    </source>
</evidence>
<keyword evidence="5 7" id="KW-1133">Transmembrane helix</keyword>
<evidence type="ECO:0000256" key="5">
    <source>
        <dbReference type="ARBA" id="ARBA00022989"/>
    </source>
</evidence>
<proteinExistence type="inferred from homology"/>
<dbReference type="OrthoDB" id="1716531at2759"/>
<feature type="transmembrane region" description="Helical" evidence="7">
    <location>
        <begin position="96"/>
        <end position="114"/>
    </location>
</feature>
<sequence length="240" mass="27273">MDRLPLETWFYEVPIVTRCFVVGAILTSLAVQIDLVSPFQLFFSWSTAVTKQQYWRFLTTFLFFGELSVDFLFHLFFMSRYCRMLEESYARRTLDFAWLMGIAAAGLILLSPFARDPYLGSALSFTLTYLWSRRNPTVQLSMLGLFTFSAAWLPWVLIGFSLVIYGHLPVADLLGLAVGHVIYFLEDVWPLNATSGGARYLAPPRSLRRWAGYEQEERQVSAGVAPAPVAGVQEGHVHHD</sequence>
<organism evidence="8 9">
    <name type="scientific">Protomyces lactucae-debilis</name>
    <dbReference type="NCBI Taxonomy" id="2754530"/>
    <lineage>
        <taxon>Eukaryota</taxon>
        <taxon>Fungi</taxon>
        <taxon>Dikarya</taxon>
        <taxon>Ascomycota</taxon>
        <taxon>Taphrinomycotina</taxon>
        <taxon>Taphrinomycetes</taxon>
        <taxon>Taphrinales</taxon>
        <taxon>Protomycetaceae</taxon>
        <taxon>Protomyces</taxon>
    </lineage>
</organism>
<keyword evidence="3 7" id="KW-0812">Transmembrane</keyword>
<feature type="transmembrane region" description="Helical" evidence="7">
    <location>
        <begin position="164"/>
        <end position="185"/>
    </location>
</feature>
<evidence type="ECO:0000256" key="7">
    <source>
        <dbReference type="RuleBase" id="RU363059"/>
    </source>
</evidence>
<comment type="caution">
    <text evidence="8">The sequence shown here is derived from an EMBL/GenBank/DDBJ whole genome shotgun (WGS) entry which is preliminary data.</text>
</comment>
<dbReference type="InterPro" id="IPR035952">
    <property type="entry name" value="Rhomboid-like_sf"/>
</dbReference>
<dbReference type="OMA" id="FKSQYWR"/>
<reference evidence="8 9" key="1">
    <citation type="submission" date="2016-07" db="EMBL/GenBank/DDBJ databases">
        <title>Pervasive Adenine N6-methylation of Active Genes in Fungi.</title>
        <authorList>
            <consortium name="DOE Joint Genome Institute"/>
            <person name="Mondo S.J."/>
            <person name="Dannebaum R.O."/>
            <person name="Kuo R.C."/>
            <person name="Labutti K."/>
            <person name="Haridas S."/>
            <person name="Kuo A."/>
            <person name="Salamov A."/>
            <person name="Ahrendt S.R."/>
            <person name="Lipzen A."/>
            <person name="Sullivan W."/>
            <person name="Andreopoulos W.B."/>
            <person name="Clum A."/>
            <person name="Lindquist E."/>
            <person name="Daum C."/>
            <person name="Ramamoorthy G.K."/>
            <person name="Gryganskyi A."/>
            <person name="Culley D."/>
            <person name="Magnuson J.K."/>
            <person name="James T.Y."/>
            <person name="O'Malley M.A."/>
            <person name="Stajich J.E."/>
            <person name="Spatafora J.W."/>
            <person name="Visel A."/>
            <person name="Grigoriev I.V."/>
        </authorList>
    </citation>
    <scope>NUCLEOTIDE SEQUENCE [LARGE SCALE GENOMIC DNA]</scope>
    <source>
        <strain evidence="8 9">12-1054</strain>
    </source>
</reference>
<accession>A0A1Y2FNF4</accession>
<dbReference type="Proteomes" id="UP000193685">
    <property type="component" value="Unassembled WGS sequence"/>
</dbReference>
<dbReference type="AlphaFoldDB" id="A0A1Y2FNF4"/>
<feature type="transmembrane region" description="Helical" evidence="7">
    <location>
        <begin position="140"/>
        <end position="158"/>
    </location>
</feature>
<comment type="similarity">
    <text evidence="2 7">Belongs to the derlin family.</text>
</comment>
<dbReference type="GeneID" id="63783156"/>
<keyword evidence="9" id="KW-1185">Reference proteome</keyword>
<keyword evidence="6 7" id="KW-0472">Membrane</keyword>
<dbReference type="STRING" id="56484.A0A1Y2FNF4"/>
<evidence type="ECO:0000256" key="6">
    <source>
        <dbReference type="ARBA" id="ARBA00023136"/>
    </source>
</evidence>
<evidence type="ECO:0000256" key="4">
    <source>
        <dbReference type="ARBA" id="ARBA00022824"/>
    </source>
</evidence>
<protein>
    <recommendedName>
        <fullName evidence="7">Derlin</fullName>
    </recommendedName>
</protein>
<evidence type="ECO:0000256" key="3">
    <source>
        <dbReference type="ARBA" id="ARBA00022692"/>
    </source>
</evidence>
<evidence type="ECO:0000313" key="8">
    <source>
        <dbReference type="EMBL" id="ORY85540.1"/>
    </source>
</evidence>
<gene>
    <name evidence="8" type="ORF">BCR37DRAFT_241514</name>
</gene>
<evidence type="ECO:0000256" key="1">
    <source>
        <dbReference type="ARBA" id="ARBA00004477"/>
    </source>
</evidence>
<dbReference type="Pfam" id="PF04511">
    <property type="entry name" value="DER1"/>
    <property type="match status" value="1"/>
</dbReference>
<keyword evidence="4 7" id="KW-0256">Endoplasmic reticulum</keyword>
<dbReference type="SUPFAM" id="SSF144091">
    <property type="entry name" value="Rhomboid-like"/>
    <property type="match status" value="1"/>
</dbReference>